<gene>
    <name evidence="1" type="ORF">QUF89_01235</name>
</gene>
<dbReference type="EMBL" id="JAUCEY010000006">
    <property type="protein sequence ID" value="MDM5450880.1"/>
    <property type="molecule type" value="Genomic_DNA"/>
</dbReference>
<comment type="caution">
    <text evidence="1">The sequence shown here is derived from an EMBL/GenBank/DDBJ whole genome shotgun (WGS) entry which is preliminary data.</text>
</comment>
<protein>
    <submittedName>
        <fullName evidence="1">DUF5819 family protein</fullName>
    </submittedName>
</protein>
<sequence>MTAIYVLPFNPIKNKINDFVVAYMEPLFTQNWMLFAPNPLSNNYYVNIQVKDKSKKQSKWMDISTPLYDANHSNRFSPVNKLVRIGTSTYMQAIQSDELFDKIEQKKIEVNHQQQINKNKEISSHQKDGIQQLYNFGYYFAEKQFEKQEIHEIRIRVLSEKPIPFSKRNDKDYKPEKSYITYGWEPVQGGVVGVR</sequence>
<name>A0AAW7I4J8_9BACI</name>
<accession>A0AAW7I4J8</accession>
<dbReference type="Pfam" id="PF19136">
    <property type="entry name" value="DUF5819"/>
    <property type="match status" value="1"/>
</dbReference>
<proteinExistence type="predicted"/>
<evidence type="ECO:0000313" key="2">
    <source>
        <dbReference type="Proteomes" id="UP001234602"/>
    </source>
</evidence>
<organism evidence="1 2">
    <name type="scientific">Peribacillus simplex</name>
    <dbReference type="NCBI Taxonomy" id="1478"/>
    <lineage>
        <taxon>Bacteria</taxon>
        <taxon>Bacillati</taxon>
        <taxon>Bacillota</taxon>
        <taxon>Bacilli</taxon>
        <taxon>Bacillales</taxon>
        <taxon>Bacillaceae</taxon>
        <taxon>Peribacillus</taxon>
    </lineage>
</organism>
<dbReference type="Proteomes" id="UP001234602">
    <property type="component" value="Unassembled WGS sequence"/>
</dbReference>
<dbReference type="InterPro" id="IPR043857">
    <property type="entry name" value="DUF5819"/>
</dbReference>
<reference evidence="1" key="1">
    <citation type="submission" date="2023-06" db="EMBL/GenBank/DDBJ databases">
        <title>Comparative genomics of Bacillaceae isolates and their secondary metabolite potential.</title>
        <authorList>
            <person name="Song L."/>
            <person name="Nielsen L.J."/>
            <person name="Mohite O."/>
            <person name="Xu X."/>
            <person name="Weber T."/>
            <person name="Kovacs A.T."/>
        </authorList>
    </citation>
    <scope>NUCLEOTIDE SEQUENCE</scope>
    <source>
        <strain evidence="1">D8_B_37</strain>
    </source>
</reference>
<dbReference type="RefSeq" id="WP_289319086.1">
    <property type="nucleotide sequence ID" value="NZ_JAUCEY010000006.1"/>
</dbReference>
<dbReference type="AlphaFoldDB" id="A0AAW7I4J8"/>
<evidence type="ECO:0000313" key="1">
    <source>
        <dbReference type="EMBL" id="MDM5450880.1"/>
    </source>
</evidence>